<protein>
    <submittedName>
        <fullName evidence="2">Uncharacterized protein</fullName>
    </submittedName>
</protein>
<reference evidence="2" key="1">
    <citation type="submission" date="2023-07" db="EMBL/GenBank/DDBJ databases">
        <title>draft genome sequence of fig (Ficus carica).</title>
        <authorList>
            <person name="Takahashi T."/>
            <person name="Nishimura K."/>
        </authorList>
    </citation>
    <scope>NUCLEOTIDE SEQUENCE</scope>
</reference>
<dbReference type="Proteomes" id="UP001187192">
    <property type="component" value="Unassembled WGS sequence"/>
</dbReference>
<dbReference type="EMBL" id="BTGU01000080">
    <property type="protein sequence ID" value="GMN58702.1"/>
    <property type="molecule type" value="Genomic_DNA"/>
</dbReference>
<organism evidence="2 3">
    <name type="scientific">Ficus carica</name>
    <name type="common">Common fig</name>
    <dbReference type="NCBI Taxonomy" id="3494"/>
    <lineage>
        <taxon>Eukaryota</taxon>
        <taxon>Viridiplantae</taxon>
        <taxon>Streptophyta</taxon>
        <taxon>Embryophyta</taxon>
        <taxon>Tracheophyta</taxon>
        <taxon>Spermatophyta</taxon>
        <taxon>Magnoliopsida</taxon>
        <taxon>eudicotyledons</taxon>
        <taxon>Gunneridae</taxon>
        <taxon>Pentapetalae</taxon>
        <taxon>rosids</taxon>
        <taxon>fabids</taxon>
        <taxon>Rosales</taxon>
        <taxon>Moraceae</taxon>
        <taxon>Ficeae</taxon>
        <taxon>Ficus</taxon>
    </lineage>
</organism>
<feature type="compositionally biased region" description="Basic and acidic residues" evidence="1">
    <location>
        <begin position="29"/>
        <end position="45"/>
    </location>
</feature>
<proteinExistence type="predicted"/>
<name>A0AA88J0N6_FICCA</name>
<evidence type="ECO:0000313" key="2">
    <source>
        <dbReference type="EMBL" id="GMN58702.1"/>
    </source>
</evidence>
<feature type="region of interest" description="Disordered" evidence="1">
    <location>
        <begin position="28"/>
        <end position="52"/>
    </location>
</feature>
<dbReference type="Gramene" id="FCD_00031903-RA">
    <property type="protein sequence ID" value="FCD_00031903-RA:cds"/>
    <property type="gene ID" value="FCD_00031903"/>
</dbReference>
<keyword evidence="3" id="KW-1185">Reference proteome</keyword>
<sequence>MEATVFLAINSTVMAIPHQPWRRTNLKGGIREMGREEGVRREGAKPKRKITGDEFLSASSMASYFQ</sequence>
<gene>
    <name evidence="2" type="ORF">TIFTF001_027801</name>
</gene>
<dbReference type="AlphaFoldDB" id="A0AA88J0N6"/>
<comment type="caution">
    <text evidence="2">The sequence shown here is derived from an EMBL/GenBank/DDBJ whole genome shotgun (WGS) entry which is preliminary data.</text>
</comment>
<accession>A0AA88J0N6</accession>
<evidence type="ECO:0000256" key="1">
    <source>
        <dbReference type="SAM" id="MobiDB-lite"/>
    </source>
</evidence>
<evidence type="ECO:0000313" key="3">
    <source>
        <dbReference type="Proteomes" id="UP001187192"/>
    </source>
</evidence>